<evidence type="ECO:0000256" key="1">
    <source>
        <dbReference type="SAM" id="MobiDB-lite"/>
    </source>
</evidence>
<dbReference type="Proteomes" id="UP000008021">
    <property type="component" value="Chromosome 6"/>
</dbReference>
<dbReference type="EnsemblPlants" id="OMERI06G22580.3">
    <property type="protein sequence ID" value="OMERI06G22580.3"/>
    <property type="gene ID" value="OMERI06G22580"/>
</dbReference>
<feature type="compositionally biased region" description="Polar residues" evidence="1">
    <location>
        <begin position="1"/>
        <end position="11"/>
    </location>
</feature>
<organism evidence="2">
    <name type="scientific">Oryza meridionalis</name>
    <dbReference type="NCBI Taxonomy" id="40149"/>
    <lineage>
        <taxon>Eukaryota</taxon>
        <taxon>Viridiplantae</taxon>
        <taxon>Streptophyta</taxon>
        <taxon>Embryophyta</taxon>
        <taxon>Tracheophyta</taxon>
        <taxon>Spermatophyta</taxon>
        <taxon>Magnoliopsida</taxon>
        <taxon>Liliopsida</taxon>
        <taxon>Poales</taxon>
        <taxon>Poaceae</taxon>
        <taxon>BOP clade</taxon>
        <taxon>Oryzoideae</taxon>
        <taxon>Oryzeae</taxon>
        <taxon>Oryzinae</taxon>
        <taxon>Oryza</taxon>
    </lineage>
</organism>
<feature type="region of interest" description="Disordered" evidence="1">
    <location>
        <begin position="255"/>
        <end position="293"/>
    </location>
</feature>
<feature type="compositionally biased region" description="Basic and acidic residues" evidence="1">
    <location>
        <begin position="255"/>
        <end position="273"/>
    </location>
</feature>
<dbReference type="AlphaFoldDB" id="A0A0E0E4B4"/>
<sequence>MPVLPGSSNGSIKAPGLGRGTQPAPKGVNPTATTRITTVSQRSRFEQQLPGYQVPTSSSRIGQLCCPASKQCMMLGHNAYRFQESTMPVSLHRGANTLMDKGVSLMCSPNILMLTCDVCRGETANEICLFPDHPCPHHLGQMAFVMCYPTCDTSGHMVRKCKDCGALGSVSLIPGKGKALTPDSKNMVIPAPYWIATKVNGDQHELRFSEDGFEGYGDNDELILTSAKFTVERLKKAEKMSVSRLKTGQIIDYHKGSGEGAVGREQEARKGARESGQSGRGQVGRRKAWSVTA</sequence>
<proteinExistence type="predicted"/>
<dbReference type="HOGENOM" id="CLU_1091455_0_0_1"/>
<dbReference type="Gramene" id="OMERI06G22580.3">
    <property type="protein sequence ID" value="OMERI06G22580.3"/>
    <property type="gene ID" value="OMERI06G22580"/>
</dbReference>
<name>A0A0E0E4B4_9ORYZ</name>
<accession>A0A0E0E4B4</accession>
<protein>
    <submittedName>
        <fullName evidence="2">Uncharacterized protein</fullName>
    </submittedName>
</protein>
<keyword evidence="3" id="KW-1185">Reference proteome</keyword>
<feature type="region of interest" description="Disordered" evidence="1">
    <location>
        <begin position="1"/>
        <end position="33"/>
    </location>
</feature>
<evidence type="ECO:0000313" key="2">
    <source>
        <dbReference type="EnsemblPlants" id="OMERI06G22580.3"/>
    </source>
</evidence>
<evidence type="ECO:0000313" key="3">
    <source>
        <dbReference type="Proteomes" id="UP000008021"/>
    </source>
</evidence>
<feature type="compositionally biased region" description="Basic residues" evidence="1">
    <location>
        <begin position="283"/>
        <end position="293"/>
    </location>
</feature>
<reference evidence="2" key="1">
    <citation type="submission" date="2015-04" db="UniProtKB">
        <authorList>
            <consortium name="EnsemblPlants"/>
        </authorList>
    </citation>
    <scope>IDENTIFICATION</scope>
</reference>
<reference evidence="2" key="2">
    <citation type="submission" date="2018-05" db="EMBL/GenBank/DDBJ databases">
        <title>OmerRS3 (Oryza meridionalis Reference Sequence Version 3).</title>
        <authorList>
            <person name="Zhang J."/>
            <person name="Kudrna D."/>
            <person name="Lee S."/>
            <person name="Talag J."/>
            <person name="Welchert J."/>
            <person name="Wing R.A."/>
        </authorList>
    </citation>
    <scope>NUCLEOTIDE SEQUENCE [LARGE SCALE GENOMIC DNA]</scope>
    <source>
        <strain evidence="2">cv. OR44</strain>
    </source>
</reference>